<evidence type="ECO:0000256" key="4">
    <source>
        <dbReference type="ARBA" id="ARBA00022737"/>
    </source>
</evidence>
<feature type="compositionally biased region" description="Acidic residues" evidence="11">
    <location>
        <begin position="826"/>
        <end position="837"/>
    </location>
</feature>
<feature type="region of interest" description="Disordered" evidence="11">
    <location>
        <begin position="909"/>
        <end position="938"/>
    </location>
</feature>
<evidence type="ECO:0000256" key="10">
    <source>
        <dbReference type="ARBA" id="ARBA00023242"/>
    </source>
</evidence>
<feature type="compositionally biased region" description="Basic and acidic residues" evidence="11">
    <location>
        <begin position="118"/>
        <end position="131"/>
    </location>
</feature>
<evidence type="ECO:0000256" key="5">
    <source>
        <dbReference type="ARBA" id="ARBA00022771"/>
    </source>
</evidence>
<dbReference type="InterPro" id="IPR013087">
    <property type="entry name" value="Znf_C2H2_type"/>
</dbReference>
<feature type="compositionally biased region" description="Pro residues" evidence="11">
    <location>
        <begin position="924"/>
        <end position="933"/>
    </location>
</feature>
<evidence type="ECO:0000256" key="3">
    <source>
        <dbReference type="ARBA" id="ARBA00022723"/>
    </source>
</evidence>
<feature type="domain" description="CCHC FOG-type" evidence="12">
    <location>
        <begin position="390"/>
        <end position="423"/>
    </location>
</feature>
<keyword evidence="3" id="KW-0479">Metal-binding</keyword>
<keyword evidence="8" id="KW-0238">DNA-binding</keyword>
<dbReference type="RefSeq" id="XP_014667678.1">
    <property type="nucleotide sequence ID" value="XM_014812192.1"/>
</dbReference>
<proteinExistence type="predicted"/>
<keyword evidence="13" id="KW-1185">Reference proteome</keyword>
<feature type="compositionally biased region" description="Polar residues" evidence="11">
    <location>
        <begin position="733"/>
        <end position="746"/>
    </location>
</feature>
<gene>
    <name evidence="14" type="primary">LOC106809197</name>
</gene>
<accession>A0ABM1E657</accession>
<evidence type="ECO:0000256" key="1">
    <source>
        <dbReference type="ARBA" id="ARBA00004123"/>
    </source>
</evidence>
<feature type="region of interest" description="Disordered" evidence="11">
    <location>
        <begin position="430"/>
        <end position="480"/>
    </location>
</feature>
<keyword evidence="7" id="KW-0805">Transcription regulation</keyword>
<evidence type="ECO:0000259" key="12">
    <source>
        <dbReference type="PROSITE" id="PS51810"/>
    </source>
</evidence>
<evidence type="ECO:0000256" key="9">
    <source>
        <dbReference type="ARBA" id="ARBA00023163"/>
    </source>
</evidence>
<dbReference type="InterPro" id="IPR036236">
    <property type="entry name" value="Znf_C2H2_sf"/>
</dbReference>
<evidence type="ECO:0000313" key="13">
    <source>
        <dbReference type="Proteomes" id="UP000695022"/>
    </source>
</evidence>
<dbReference type="PANTHER" id="PTHR12958">
    <property type="entry name" value="FRIEND OF GATA2-RELATED"/>
    <property type="match status" value="1"/>
</dbReference>
<evidence type="ECO:0000256" key="11">
    <source>
        <dbReference type="SAM" id="MobiDB-lite"/>
    </source>
</evidence>
<reference evidence="14" key="1">
    <citation type="submission" date="2025-08" db="UniProtKB">
        <authorList>
            <consortium name="RefSeq"/>
        </authorList>
    </citation>
    <scope>IDENTIFICATION</scope>
</reference>
<feature type="compositionally biased region" description="Low complexity" evidence="11">
    <location>
        <begin position="806"/>
        <end position="818"/>
    </location>
</feature>
<dbReference type="PANTHER" id="PTHR12958:SF3">
    <property type="entry name" value="ZINC FINGER PROTEIN USH"/>
    <property type="match status" value="1"/>
</dbReference>
<dbReference type="SMART" id="SM00355">
    <property type="entry name" value="ZnF_C2H2"/>
    <property type="match status" value="7"/>
</dbReference>
<evidence type="ECO:0000256" key="8">
    <source>
        <dbReference type="ARBA" id="ARBA00023125"/>
    </source>
</evidence>
<evidence type="ECO:0000313" key="14">
    <source>
        <dbReference type="RefSeq" id="XP_014667678.1"/>
    </source>
</evidence>
<feature type="compositionally biased region" description="Gly residues" evidence="11">
    <location>
        <begin position="306"/>
        <end position="319"/>
    </location>
</feature>
<keyword evidence="10" id="KW-0539">Nucleus</keyword>
<feature type="compositionally biased region" description="Basic and acidic residues" evidence="11">
    <location>
        <begin position="101"/>
        <end position="110"/>
    </location>
</feature>
<dbReference type="PROSITE" id="PS51810">
    <property type="entry name" value="ZF_CCHC_FOG"/>
    <property type="match status" value="2"/>
</dbReference>
<sequence length="991" mass="104854">MIELVLKGMSAELPVIWLNLGNFHSERNGQPVRKLPPACNACGIRFSSGSTLEAHQAHYCTKVRQRTLASPPTGRVSITASASIDLSPSPLHRMKQSPGSVKRDADHDADASPTAKLLKRDDLHAGGDHAVGRRHVVGTGRDAGQRHSPSSPSPASSPRDVETYCHCCDIRFQSRDTLAVHKRFYCTLRQQYAREREPMPIPPPPPPPPPLPGYVADADALQHMSSQRPLLIQSLLPDGATPVSLAGALPGGANIVLVPCLVPSVIVPAVSAAGGHPLDLAASHLAADVRPNTVRAHGGARATVGDGAGGGGGGGGGGDEQQSPLDLCTRKSDASSKSSPGGSVGERTTCETTAADASMTTVARDTASAHLTPTASPAPVATAAAAAQAFLRKGVSHCVECNIVFFSHENYLVHKQYYCSSRQYAAFPAPPPPPPPPASRPSASPPPPAAEPSNEPPSVKTERASMPASPTASGGGGSGSGVPRCCITCGISFMSIDTLQAHQLYYCPARHELVRDGATHPPPPPPPAPQPRDEACACDGGTLAGVQLYRRHASGERVWRCYVCGVARDSELQLSEHLRLHRLLSVFECTTCGYRGGTVRGMRMHAKVHGDGADPDAKILQIVIPQAPEEGATEEVLDGEIEAILSKQRPYRRRMSRRGSWRRPFPCECCALTFESFVQLSAAASVNGDEAASVDARSCDDWTERESRVGVAVKQEPASDNEVGASRDVSPGASPQSETVRQSPSETLRHVEALGQSSSSGHPSSSPPSSGETTRRRSSLHDSLTRSSPTDEPWKQAATTVDRMSGTVELGVTTVTVKTEVHEKEEDAEDEEEEADDSCAAHPDSSKSPPPENERTNEVDSAELSISNKKKKETTAAAAAAAAEEEEEEEEADALTAATSVGLLFRARVNGEKEDAASSTARSSPPPPPPPAAPEHGSVADKHCTNCNITFTYLHSFIAHKKYYCQPQNGERHPMLSQNHGTMSPSSIAQT</sequence>
<feature type="compositionally biased region" description="Basic and acidic residues" evidence="11">
    <location>
        <begin position="697"/>
        <end position="708"/>
    </location>
</feature>
<keyword evidence="4" id="KW-0677">Repeat</keyword>
<keyword evidence="9" id="KW-0804">Transcription</keyword>
<name>A0ABM1E657_PRICU</name>
<feature type="region of interest" description="Disordered" evidence="11">
    <location>
        <begin position="70"/>
        <end position="160"/>
    </location>
</feature>
<evidence type="ECO:0000256" key="6">
    <source>
        <dbReference type="ARBA" id="ARBA00022833"/>
    </source>
</evidence>
<dbReference type="GeneID" id="106809197"/>
<keyword evidence="2" id="KW-0678">Repressor</keyword>
<feature type="compositionally biased region" description="Polar residues" evidence="11">
    <location>
        <begin position="76"/>
        <end position="86"/>
    </location>
</feature>
<dbReference type="InterPro" id="IPR034731">
    <property type="entry name" value="Znf_CCHC_FOG"/>
</dbReference>
<keyword evidence="6" id="KW-0862">Zinc</keyword>
<feature type="region of interest" description="Disordered" evidence="11">
    <location>
        <begin position="686"/>
        <end position="874"/>
    </location>
</feature>
<keyword evidence="5" id="KW-0863">Zinc-finger</keyword>
<feature type="compositionally biased region" description="Low complexity" evidence="11">
    <location>
        <begin position="757"/>
        <end position="772"/>
    </location>
</feature>
<protein>
    <submittedName>
        <fullName evidence="14">Zinc finger protein ZFPM1-like</fullName>
    </submittedName>
</protein>
<feature type="compositionally biased region" description="Pro residues" evidence="11">
    <location>
        <begin position="430"/>
        <end position="450"/>
    </location>
</feature>
<feature type="compositionally biased region" description="Low complexity" evidence="11">
    <location>
        <begin position="148"/>
        <end position="158"/>
    </location>
</feature>
<organism evidence="13 14">
    <name type="scientific">Priapulus caudatus</name>
    <name type="common">Priapulid worm</name>
    <dbReference type="NCBI Taxonomy" id="37621"/>
    <lineage>
        <taxon>Eukaryota</taxon>
        <taxon>Metazoa</taxon>
        <taxon>Ecdysozoa</taxon>
        <taxon>Scalidophora</taxon>
        <taxon>Priapulida</taxon>
        <taxon>Priapulimorpha</taxon>
        <taxon>Priapulimorphida</taxon>
        <taxon>Priapulidae</taxon>
        <taxon>Priapulus</taxon>
    </lineage>
</organism>
<feature type="domain" description="CCHC FOG-type" evidence="12">
    <location>
        <begin position="478"/>
        <end position="511"/>
    </location>
</feature>
<comment type="subcellular location">
    <subcellularLocation>
        <location evidence="1">Nucleus</location>
    </subcellularLocation>
</comment>
<dbReference type="InterPro" id="IPR039746">
    <property type="entry name" value="FOG"/>
</dbReference>
<evidence type="ECO:0000256" key="2">
    <source>
        <dbReference type="ARBA" id="ARBA00022491"/>
    </source>
</evidence>
<dbReference type="Gene3D" id="3.30.160.60">
    <property type="entry name" value="Classic Zinc Finger"/>
    <property type="match status" value="1"/>
</dbReference>
<dbReference type="Proteomes" id="UP000695022">
    <property type="component" value="Unplaced"/>
</dbReference>
<dbReference type="SUPFAM" id="SSF57667">
    <property type="entry name" value="beta-beta-alpha zinc fingers"/>
    <property type="match status" value="6"/>
</dbReference>
<feature type="compositionally biased region" description="Basic and acidic residues" evidence="11">
    <location>
        <begin position="773"/>
        <end position="784"/>
    </location>
</feature>
<feature type="region of interest" description="Disordered" evidence="11">
    <location>
        <begin position="298"/>
        <end position="357"/>
    </location>
</feature>
<evidence type="ECO:0000256" key="7">
    <source>
        <dbReference type="ARBA" id="ARBA00023015"/>
    </source>
</evidence>